<proteinExistence type="predicted"/>
<evidence type="ECO:0000256" key="4">
    <source>
        <dbReference type="SAM" id="Phobius"/>
    </source>
</evidence>
<dbReference type="Pfam" id="PF12796">
    <property type="entry name" value="Ank_2"/>
    <property type="match status" value="1"/>
</dbReference>
<keyword evidence="4" id="KW-0472">Membrane</keyword>
<feature type="repeat" description="ANK" evidence="3">
    <location>
        <begin position="376"/>
        <end position="408"/>
    </location>
</feature>
<comment type="caution">
    <text evidence="5">The sequence shown here is derived from an EMBL/GenBank/DDBJ whole genome shotgun (WGS) entry which is preliminary data.</text>
</comment>
<feature type="repeat" description="ANK" evidence="3">
    <location>
        <begin position="409"/>
        <end position="441"/>
    </location>
</feature>
<keyword evidence="1" id="KW-0677">Repeat</keyword>
<evidence type="ECO:0000256" key="2">
    <source>
        <dbReference type="ARBA" id="ARBA00023043"/>
    </source>
</evidence>
<evidence type="ECO:0000313" key="5">
    <source>
        <dbReference type="EMBL" id="MDP8568850.1"/>
    </source>
</evidence>
<dbReference type="PANTHER" id="PTHR24198">
    <property type="entry name" value="ANKYRIN REPEAT AND PROTEIN KINASE DOMAIN-CONTAINING PROTEIN"/>
    <property type="match status" value="1"/>
</dbReference>
<keyword evidence="2 3" id="KW-0040">ANK repeat</keyword>
<evidence type="ECO:0000256" key="1">
    <source>
        <dbReference type="ARBA" id="ARBA00022737"/>
    </source>
</evidence>
<name>A0ABT9JWL2_9PROT</name>
<dbReference type="PROSITE" id="PS50297">
    <property type="entry name" value="ANK_REP_REGION"/>
    <property type="match status" value="3"/>
</dbReference>
<sequence>CSKTMRTARALTSGENLFVLFISIFSHLKEPPQITGRFRVNLVAFTATYVCYPTFVSGTFFENISFWWIPLYIALGLITGLLGAVLALALLIRRTKEEAQTLSLPIFPLASRAQFKIWTPVLILVLCIYFVIQTEVSTGIRLLGTLLFSFSFLVTIATGILPFYLSQDSEGKRLRFTDKASGLKKAINKYDYRRKLTSAFDAGQIPIFDTSQPPSALQKNVVKEITKGYPLKFQGKFLGQDQNGNLKMEVMFSDKRRPHVLVDVPNTYVQSSLSAYLERNKPASEADMQKAISHAFNEATLKVLSDKGISESELGDLVQARQYGVLIQRLEEKTEDVNKSGANGWTPLCHASANGDLKALSILLDHAADPDIKNLLEIAPLHYGARYLNQSVCKMLLQYGANPNIQDDTGSTPLMLAARMGGVEIVKLLLKHNADATIKDNKKQDALGYATNSKHGNVARVLRNHHQR</sequence>
<dbReference type="SUPFAM" id="SSF48403">
    <property type="entry name" value="Ankyrin repeat"/>
    <property type="match status" value="1"/>
</dbReference>
<feature type="transmembrane region" description="Helical" evidence="4">
    <location>
        <begin position="67"/>
        <end position="92"/>
    </location>
</feature>
<keyword evidence="6" id="KW-1185">Reference proteome</keyword>
<dbReference type="EMBL" id="JAVCAP010000035">
    <property type="protein sequence ID" value="MDP8568850.1"/>
    <property type="molecule type" value="Genomic_DNA"/>
</dbReference>
<accession>A0ABT9JWL2</accession>
<dbReference type="RefSeq" id="WP_306390631.1">
    <property type="nucleotide sequence ID" value="NZ_JAVCAP010000035.1"/>
</dbReference>
<dbReference type="InterPro" id="IPR002110">
    <property type="entry name" value="Ankyrin_rpt"/>
</dbReference>
<dbReference type="Proteomes" id="UP001225906">
    <property type="component" value="Unassembled WGS sequence"/>
</dbReference>
<reference evidence="6" key="1">
    <citation type="journal article" date="2019" name="Int. J. Syst. Evol. Microbiol.">
        <title>The Global Catalogue of Microorganisms (GCM) 10K type strain sequencing project: providing services to taxonomists for standard genome sequencing and annotation.</title>
        <authorList>
            <consortium name="The Broad Institute Genomics Platform"/>
            <consortium name="The Broad Institute Genome Sequencing Center for Infectious Disease"/>
            <person name="Wu L."/>
            <person name="Ma J."/>
        </authorList>
    </citation>
    <scope>NUCLEOTIDE SEQUENCE [LARGE SCALE GENOMIC DNA]</scope>
    <source>
        <strain evidence="6">VKM B-3159</strain>
    </source>
</reference>
<dbReference type="PROSITE" id="PS50088">
    <property type="entry name" value="ANK_REPEAT"/>
    <property type="match status" value="3"/>
</dbReference>
<keyword evidence="4" id="KW-0812">Transmembrane</keyword>
<feature type="transmembrane region" description="Helical" evidence="4">
    <location>
        <begin position="40"/>
        <end position="61"/>
    </location>
</feature>
<dbReference type="Gene3D" id="1.25.40.20">
    <property type="entry name" value="Ankyrin repeat-containing domain"/>
    <property type="match status" value="3"/>
</dbReference>
<feature type="transmembrane region" description="Helical" evidence="4">
    <location>
        <begin position="144"/>
        <end position="165"/>
    </location>
</feature>
<dbReference type="Pfam" id="PF00023">
    <property type="entry name" value="Ank"/>
    <property type="match status" value="1"/>
</dbReference>
<feature type="transmembrane region" description="Helical" evidence="4">
    <location>
        <begin position="113"/>
        <end position="132"/>
    </location>
</feature>
<feature type="non-terminal residue" evidence="5">
    <location>
        <position position="1"/>
    </location>
</feature>
<protein>
    <submittedName>
        <fullName evidence="5">Ankyrin repeat domain-containing protein</fullName>
    </submittedName>
</protein>
<evidence type="ECO:0000313" key="6">
    <source>
        <dbReference type="Proteomes" id="UP001225906"/>
    </source>
</evidence>
<dbReference type="PANTHER" id="PTHR24198:SF165">
    <property type="entry name" value="ANKYRIN REPEAT-CONTAINING PROTEIN-RELATED"/>
    <property type="match status" value="1"/>
</dbReference>
<dbReference type="InterPro" id="IPR036770">
    <property type="entry name" value="Ankyrin_rpt-contain_sf"/>
</dbReference>
<gene>
    <name evidence="5" type="ORF">Q9291_13445</name>
</gene>
<evidence type="ECO:0000256" key="3">
    <source>
        <dbReference type="PROSITE-ProRule" id="PRU00023"/>
    </source>
</evidence>
<dbReference type="SMART" id="SM00248">
    <property type="entry name" value="ANK"/>
    <property type="match status" value="3"/>
</dbReference>
<organism evidence="5 6">
    <name type="scientific">Methylophilus aquaticus</name>
    <dbReference type="NCBI Taxonomy" id="1971610"/>
    <lineage>
        <taxon>Bacteria</taxon>
        <taxon>Pseudomonadati</taxon>
        <taxon>Pseudomonadota</taxon>
        <taxon>Betaproteobacteria</taxon>
        <taxon>Nitrosomonadales</taxon>
        <taxon>Methylophilaceae</taxon>
        <taxon>Methylophilus</taxon>
    </lineage>
</organism>
<keyword evidence="4" id="KW-1133">Transmembrane helix</keyword>
<feature type="repeat" description="ANK" evidence="3">
    <location>
        <begin position="343"/>
        <end position="375"/>
    </location>
</feature>